<dbReference type="InterPro" id="IPR025714">
    <property type="entry name" value="Methyltranfer_dom"/>
</dbReference>
<dbReference type="Proteomes" id="UP001519287">
    <property type="component" value="Unassembled WGS sequence"/>
</dbReference>
<reference evidence="2 3" key="1">
    <citation type="submission" date="2021-03" db="EMBL/GenBank/DDBJ databases">
        <title>Genomic Encyclopedia of Type Strains, Phase IV (KMG-IV): sequencing the most valuable type-strain genomes for metagenomic binning, comparative biology and taxonomic classification.</title>
        <authorList>
            <person name="Goeker M."/>
        </authorList>
    </citation>
    <scope>NUCLEOTIDE SEQUENCE [LARGE SCALE GENOMIC DNA]</scope>
    <source>
        <strain evidence="2 3">DSM 26048</strain>
    </source>
</reference>
<feature type="domain" description="Methyltransferase" evidence="1">
    <location>
        <begin position="52"/>
        <end position="152"/>
    </location>
</feature>
<dbReference type="PANTHER" id="PTHR43460">
    <property type="entry name" value="METHYLTRANSFERASE"/>
    <property type="match status" value="1"/>
</dbReference>
<organism evidence="2 3">
    <name type="scientific">Paenibacillus eucommiae</name>
    <dbReference type="NCBI Taxonomy" id="1355755"/>
    <lineage>
        <taxon>Bacteria</taxon>
        <taxon>Bacillati</taxon>
        <taxon>Bacillota</taxon>
        <taxon>Bacilli</taxon>
        <taxon>Bacillales</taxon>
        <taxon>Paenibacillaceae</taxon>
        <taxon>Paenibacillus</taxon>
    </lineage>
</organism>
<dbReference type="PANTHER" id="PTHR43460:SF1">
    <property type="entry name" value="METHYLTRANSFERASE TYPE 11 DOMAIN-CONTAINING PROTEIN"/>
    <property type="match status" value="1"/>
</dbReference>
<dbReference type="SUPFAM" id="SSF53335">
    <property type="entry name" value="S-adenosyl-L-methionine-dependent methyltransferases"/>
    <property type="match status" value="1"/>
</dbReference>
<evidence type="ECO:0000313" key="3">
    <source>
        <dbReference type="Proteomes" id="UP001519287"/>
    </source>
</evidence>
<dbReference type="InterPro" id="IPR029063">
    <property type="entry name" value="SAM-dependent_MTases_sf"/>
</dbReference>
<dbReference type="CDD" id="cd02440">
    <property type="entry name" value="AdoMet_MTases"/>
    <property type="match status" value="1"/>
</dbReference>
<dbReference type="InterPro" id="IPR052939">
    <property type="entry name" value="23S_rRNA_MeTrnsfrase_RlmA"/>
</dbReference>
<proteinExistence type="predicted"/>
<accession>A0ABS4IQ40</accession>
<dbReference type="EMBL" id="JAGGLB010000003">
    <property type="protein sequence ID" value="MBP1989685.1"/>
    <property type="molecule type" value="Genomic_DNA"/>
</dbReference>
<comment type="caution">
    <text evidence="2">The sequence shown here is derived from an EMBL/GenBank/DDBJ whole genome shotgun (WGS) entry which is preliminary data.</text>
</comment>
<dbReference type="Gene3D" id="3.40.50.150">
    <property type="entry name" value="Vaccinia Virus protein VP39"/>
    <property type="match status" value="1"/>
</dbReference>
<protein>
    <submittedName>
        <fullName evidence="2">Ubiquinone/menaquinone biosynthesis C-methylase UbiE</fullName>
    </submittedName>
</protein>
<keyword evidence="2" id="KW-0830">Ubiquinone</keyword>
<name>A0ABS4IQ40_9BACL</name>
<evidence type="ECO:0000259" key="1">
    <source>
        <dbReference type="Pfam" id="PF13847"/>
    </source>
</evidence>
<sequence>MNYINKLDYMIFYDKVGALNGWDFSTLKVATEGEKWDFYKEVTDRCEKSDLLLDIGTGGGEMLLSITDSALLLVGIDHSKDRIQTANANLQKSNKANARFLLMDAENLEFPPSFFNVVSCRHSNFYAEEIAKVLVKDGMFLTQQISDNDKLNIKEAFGRGQQFGSDEGLWKEKYLEELAQAGFSDIQHVEYDATEYYKSYEDLIFLLKHTPIVPDFGQSEHDFDILQKFIEENQTGQGIRTNSKRFMIIAKK</sequence>
<keyword evidence="3" id="KW-1185">Reference proteome</keyword>
<gene>
    <name evidence="2" type="ORF">J2Z66_001283</name>
</gene>
<dbReference type="Pfam" id="PF13847">
    <property type="entry name" value="Methyltransf_31"/>
    <property type="match status" value="1"/>
</dbReference>
<evidence type="ECO:0000313" key="2">
    <source>
        <dbReference type="EMBL" id="MBP1989685.1"/>
    </source>
</evidence>